<dbReference type="AlphaFoldDB" id="A0A6A6SAC4"/>
<dbReference type="Proteomes" id="UP000799753">
    <property type="component" value="Unassembled WGS sequence"/>
</dbReference>
<dbReference type="EMBL" id="MU006780">
    <property type="protein sequence ID" value="KAF2643368.1"/>
    <property type="molecule type" value="Genomic_DNA"/>
</dbReference>
<evidence type="ECO:0000313" key="1">
    <source>
        <dbReference type="EMBL" id="KAF2643368.1"/>
    </source>
</evidence>
<accession>A0A6A6SAC4</accession>
<protein>
    <submittedName>
        <fullName evidence="1">Uncharacterized protein</fullName>
    </submittedName>
</protein>
<organism evidence="1 2">
    <name type="scientific">Massarina eburnea CBS 473.64</name>
    <dbReference type="NCBI Taxonomy" id="1395130"/>
    <lineage>
        <taxon>Eukaryota</taxon>
        <taxon>Fungi</taxon>
        <taxon>Dikarya</taxon>
        <taxon>Ascomycota</taxon>
        <taxon>Pezizomycotina</taxon>
        <taxon>Dothideomycetes</taxon>
        <taxon>Pleosporomycetidae</taxon>
        <taxon>Pleosporales</taxon>
        <taxon>Massarineae</taxon>
        <taxon>Massarinaceae</taxon>
        <taxon>Massarina</taxon>
    </lineage>
</organism>
<sequence length="168" mass="18896">MVPWYLIYCAASLSTSRKPPDTIFFGRAIQQLVYRESPPRFTSVSCGVPQSKPSVTYERPLSTANQRLPLPSTAVPEAPKTKVRAFVAPARSRDMTHGRRLSNYIKASPPPSRLLRPTSNSIHSFIRSLTSVLHTHSKYRSFTYTSTASHIHFTCSTACYLRHSLNQI</sequence>
<keyword evidence="2" id="KW-1185">Reference proteome</keyword>
<proteinExistence type="predicted"/>
<gene>
    <name evidence="1" type="ORF">P280DRAFT_251095</name>
</gene>
<name>A0A6A6SAC4_9PLEO</name>
<reference evidence="1" key="1">
    <citation type="journal article" date="2020" name="Stud. Mycol.">
        <title>101 Dothideomycetes genomes: a test case for predicting lifestyles and emergence of pathogens.</title>
        <authorList>
            <person name="Haridas S."/>
            <person name="Albert R."/>
            <person name="Binder M."/>
            <person name="Bloem J."/>
            <person name="Labutti K."/>
            <person name="Salamov A."/>
            <person name="Andreopoulos B."/>
            <person name="Baker S."/>
            <person name="Barry K."/>
            <person name="Bills G."/>
            <person name="Bluhm B."/>
            <person name="Cannon C."/>
            <person name="Castanera R."/>
            <person name="Culley D."/>
            <person name="Daum C."/>
            <person name="Ezra D."/>
            <person name="Gonzalez J."/>
            <person name="Henrissat B."/>
            <person name="Kuo A."/>
            <person name="Liang C."/>
            <person name="Lipzen A."/>
            <person name="Lutzoni F."/>
            <person name="Magnuson J."/>
            <person name="Mondo S."/>
            <person name="Nolan M."/>
            <person name="Ohm R."/>
            <person name="Pangilinan J."/>
            <person name="Park H.-J."/>
            <person name="Ramirez L."/>
            <person name="Alfaro M."/>
            <person name="Sun H."/>
            <person name="Tritt A."/>
            <person name="Yoshinaga Y."/>
            <person name="Zwiers L.-H."/>
            <person name="Turgeon B."/>
            <person name="Goodwin S."/>
            <person name="Spatafora J."/>
            <person name="Crous P."/>
            <person name="Grigoriev I."/>
        </authorList>
    </citation>
    <scope>NUCLEOTIDE SEQUENCE</scope>
    <source>
        <strain evidence="1">CBS 473.64</strain>
    </source>
</reference>
<evidence type="ECO:0000313" key="2">
    <source>
        <dbReference type="Proteomes" id="UP000799753"/>
    </source>
</evidence>